<sequence>MDTPPYLLGGSTWLNLVNTLYLQNKEKHDALTDSASTLQWLHANQLIREPYDVLGAETLLEVRVELASLRDLCKEILIDLDMGNELAAETFIKLKARAQSLSIQIHATVSEGKFTLNYEGKSAVDHMLYMIIRSIFDTLDTYTPDRIRKCEHEDCILHFVDTSKSGKRRWCSMEACGNRHKAAEFYAKKKLKKSML</sequence>
<dbReference type="InterPro" id="IPR021005">
    <property type="entry name" value="Znf_CGNR"/>
</dbReference>
<dbReference type="Gene3D" id="1.10.3300.10">
    <property type="entry name" value="Jann2411-like domain"/>
    <property type="match status" value="1"/>
</dbReference>
<dbReference type="SUPFAM" id="SSF160904">
    <property type="entry name" value="Jann2411-like"/>
    <property type="match status" value="1"/>
</dbReference>
<accession>A0A926KX51</accession>
<dbReference type="EMBL" id="JACVVD010000013">
    <property type="protein sequence ID" value="MBD0383774.1"/>
    <property type="molecule type" value="Genomic_DNA"/>
</dbReference>
<name>A0A926KX51_9BACL</name>
<proteinExistence type="predicted"/>
<dbReference type="AlphaFoldDB" id="A0A926KX51"/>
<dbReference type="Proteomes" id="UP000650466">
    <property type="component" value="Unassembled WGS sequence"/>
</dbReference>
<evidence type="ECO:0000313" key="3">
    <source>
        <dbReference type="Proteomes" id="UP000650466"/>
    </source>
</evidence>
<reference evidence="2" key="1">
    <citation type="submission" date="2020-09" db="EMBL/GenBank/DDBJ databases">
        <title>Draft Genome Sequence of Paenibacillus sp. WST5.</title>
        <authorList>
            <person name="Bao Z."/>
        </authorList>
    </citation>
    <scope>NUCLEOTIDE SEQUENCE</scope>
    <source>
        <strain evidence="2">WST5</strain>
    </source>
</reference>
<dbReference type="PANTHER" id="PTHR35525">
    <property type="entry name" value="BLL6575 PROTEIN"/>
    <property type="match status" value="1"/>
</dbReference>
<comment type="caution">
    <text evidence="2">The sequence shown here is derived from an EMBL/GenBank/DDBJ whole genome shotgun (WGS) entry which is preliminary data.</text>
</comment>
<feature type="domain" description="Zinc finger CGNR" evidence="1">
    <location>
        <begin position="146"/>
        <end position="189"/>
    </location>
</feature>
<organism evidence="2 3">
    <name type="scientific">Paenibacillus sedimenti</name>
    <dbReference type="NCBI Taxonomy" id="2770274"/>
    <lineage>
        <taxon>Bacteria</taxon>
        <taxon>Bacillati</taxon>
        <taxon>Bacillota</taxon>
        <taxon>Bacilli</taxon>
        <taxon>Bacillales</taxon>
        <taxon>Paenibacillaceae</taxon>
        <taxon>Paenibacillus</taxon>
    </lineage>
</organism>
<evidence type="ECO:0000259" key="1">
    <source>
        <dbReference type="Pfam" id="PF11706"/>
    </source>
</evidence>
<protein>
    <submittedName>
        <fullName evidence="2">CGNR zinc finger domain-containing protein</fullName>
    </submittedName>
</protein>
<dbReference type="InterPro" id="IPR023286">
    <property type="entry name" value="ABATE_dom_sf"/>
</dbReference>
<gene>
    <name evidence="2" type="ORF">ICC18_27235</name>
</gene>
<dbReference type="InterPro" id="IPR010852">
    <property type="entry name" value="ABATE"/>
</dbReference>
<dbReference type="Pfam" id="PF11706">
    <property type="entry name" value="zf-CGNR"/>
    <property type="match status" value="1"/>
</dbReference>
<dbReference type="PANTHER" id="PTHR35525:SF3">
    <property type="entry name" value="BLL6575 PROTEIN"/>
    <property type="match status" value="1"/>
</dbReference>
<keyword evidence="3" id="KW-1185">Reference proteome</keyword>
<evidence type="ECO:0000313" key="2">
    <source>
        <dbReference type="EMBL" id="MBD0383774.1"/>
    </source>
</evidence>